<keyword evidence="4 6" id="KW-0832">Ubl conjugation</keyword>
<dbReference type="GO" id="GO:0005776">
    <property type="term" value="C:autophagosome"/>
    <property type="evidence" value="ECO:0007669"/>
    <property type="project" value="TreeGrafter"/>
</dbReference>
<dbReference type="GO" id="GO:0000422">
    <property type="term" value="P:autophagy of mitochondrion"/>
    <property type="evidence" value="ECO:0007669"/>
    <property type="project" value="TreeGrafter"/>
</dbReference>
<reference evidence="10 11" key="1">
    <citation type="submission" date="2015-07" db="EMBL/GenBank/DDBJ databases">
        <title>Comparative genomics of the Sigatoka disease complex on banana suggests a link between parallel evolutionary changes in Pseudocercospora fijiensis and Pseudocercospora eumusae and increased virulence on the banana host.</title>
        <authorList>
            <person name="Chang T.-C."/>
            <person name="Salvucci A."/>
            <person name="Crous P.W."/>
            <person name="Stergiopoulos I."/>
        </authorList>
    </citation>
    <scope>NUCLEOTIDE SEQUENCE [LARGE SCALE GENOMIC DNA]</scope>
    <source>
        <strain evidence="10 11">CBS 116634</strain>
    </source>
</reference>
<dbReference type="PANTHER" id="PTHR13040:SF2">
    <property type="entry name" value="AUTOPHAGY PROTEIN 5"/>
    <property type="match status" value="1"/>
</dbReference>
<evidence type="ECO:0000259" key="8">
    <source>
        <dbReference type="Pfam" id="PF20637"/>
    </source>
</evidence>
<keyword evidence="5 6" id="KW-0072">Autophagy</keyword>
<dbReference type="GO" id="GO:0006995">
    <property type="term" value="P:cellular response to nitrogen starvation"/>
    <property type="evidence" value="ECO:0007669"/>
    <property type="project" value="TreeGrafter"/>
</dbReference>
<dbReference type="STRING" id="113226.A0A139HEU0"/>
<dbReference type="InterPro" id="IPR048940">
    <property type="entry name" value="ATG5_HBR"/>
</dbReference>
<comment type="subunit">
    <text evidence="6">Conjugated with ATG12.</text>
</comment>
<proteinExistence type="inferred from homology"/>
<comment type="function">
    <text evidence="6">Involved in cytoplasm to vacuole transport (Cvt) and autophagic vesicle formation.</text>
</comment>
<dbReference type="Gene3D" id="3.10.20.620">
    <property type="match status" value="1"/>
</dbReference>
<evidence type="ECO:0000259" key="7">
    <source>
        <dbReference type="Pfam" id="PF04106"/>
    </source>
</evidence>
<dbReference type="InterPro" id="IPR042527">
    <property type="entry name" value="Atg5_UblA_dom_sf"/>
</dbReference>
<dbReference type="Pfam" id="PF20637">
    <property type="entry name" value="ATG5_HBR"/>
    <property type="match status" value="1"/>
</dbReference>
<dbReference type="InterPro" id="IPR048318">
    <property type="entry name" value="ATG5_UblB"/>
</dbReference>
<dbReference type="OrthoDB" id="272162at2759"/>
<feature type="domain" description="Autophagy protein ATG5 UblB" evidence="7">
    <location>
        <begin position="222"/>
        <end position="322"/>
    </location>
</feature>
<evidence type="ECO:0000259" key="9">
    <source>
        <dbReference type="Pfam" id="PF20638"/>
    </source>
</evidence>
<dbReference type="EMBL" id="LFZO01000670">
    <property type="protein sequence ID" value="KXT00889.1"/>
    <property type="molecule type" value="Genomic_DNA"/>
</dbReference>
<dbReference type="EMBL" id="LFZO01000670">
    <property type="protein sequence ID" value="KXT00891.1"/>
    <property type="molecule type" value="Genomic_DNA"/>
</dbReference>
<dbReference type="GO" id="GO:0034274">
    <property type="term" value="C:Atg12-Atg5-Atg16 complex"/>
    <property type="evidence" value="ECO:0007669"/>
    <property type="project" value="TreeGrafter"/>
</dbReference>
<dbReference type="Pfam" id="PF04106">
    <property type="entry name" value="ATG5_UblB"/>
    <property type="match status" value="1"/>
</dbReference>
<dbReference type="GO" id="GO:0034727">
    <property type="term" value="P:piecemeal microautophagy of the nucleus"/>
    <property type="evidence" value="ECO:0007669"/>
    <property type="project" value="TreeGrafter"/>
</dbReference>
<evidence type="ECO:0000256" key="3">
    <source>
        <dbReference type="ARBA" id="ARBA00022499"/>
    </source>
</evidence>
<evidence type="ECO:0000256" key="5">
    <source>
        <dbReference type="ARBA" id="ARBA00023006"/>
    </source>
</evidence>
<sequence>MPAPQAAVTAAALQSRIWDGSVPLEIRLAASDCRTYDESEPYLVQYPRLSYLALLLPKLHANFVPDLIKPEVGFHDAWLSFEHVPLKWHLPSGLLYDLFAGAEPFASDVSSKADASKTKSEHVVDGGTGSVNALPWQLTLHYSDAPEGQLIQLDPHLRAMQDTFINAVKEADYVRNGTARTVMSLSKDDSDNLWHAVQTHNRGMFNVVNNKLLNPPGMELRHIPIKIYLPTSANQDATDTIEEEPRPGQLRVVQSLVPLKQEDKKPQTLGTALNVVLPTIFPSKRVPIYASAVLHGAVVPLSARLDDLGKAAAYPDGFLHVALVMHG</sequence>
<feature type="domain" description="Autophagy protein ATG5 alpha-helical bundle region" evidence="8">
    <location>
        <begin position="158"/>
        <end position="214"/>
    </location>
</feature>
<protein>
    <recommendedName>
        <fullName evidence="6">Autophagy protein 5</fullName>
    </recommendedName>
</protein>
<dbReference type="GO" id="GO:0019776">
    <property type="term" value="F:Atg8-family ligase activity"/>
    <property type="evidence" value="ECO:0007669"/>
    <property type="project" value="TreeGrafter"/>
</dbReference>
<keyword evidence="11" id="KW-1185">Reference proteome</keyword>
<name>A0A139HEU0_9PEZI</name>
<evidence type="ECO:0000256" key="6">
    <source>
        <dbReference type="RuleBase" id="RU361202"/>
    </source>
</evidence>
<dbReference type="GO" id="GO:0061908">
    <property type="term" value="C:phagophore"/>
    <property type="evidence" value="ECO:0007669"/>
    <property type="project" value="TreeGrafter"/>
</dbReference>
<dbReference type="PANTHER" id="PTHR13040">
    <property type="entry name" value="AUTOPHAGY PROTEIN 5"/>
    <property type="match status" value="1"/>
</dbReference>
<dbReference type="Proteomes" id="UP000073492">
    <property type="component" value="Unassembled WGS sequence"/>
</dbReference>
<keyword evidence="6" id="KW-0813">Transport</keyword>
<dbReference type="InterPro" id="IPR042526">
    <property type="entry name" value="Atg5_HR"/>
</dbReference>
<dbReference type="EMBL" id="LFZO01000670">
    <property type="protein sequence ID" value="KXT00890.1"/>
    <property type="molecule type" value="Genomic_DNA"/>
</dbReference>
<accession>A0A139HEU0</accession>
<dbReference type="Pfam" id="PF20638">
    <property type="entry name" value="ATG5_UblA"/>
    <property type="match status" value="1"/>
</dbReference>
<evidence type="ECO:0000256" key="4">
    <source>
        <dbReference type="ARBA" id="ARBA00022843"/>
    </source>
</evidence>
<dbReference type="InterPro" id="IPR048939">
    <property type="entry name" value="ATG5_UblA"/>
</dbReference>
<keyword evidence="3 6" id="KW-1017">Isopeptide bond</keyword>
<comment type="similarity">
    <text evidence="2 6">Belongs to the ATG5 family.</text>
</comment>
<evidence type="ECO:0000313" key="10">
    <source>
        <dbReference type="EMBL" id="KXT00889.1"/>
    </source>
</evidence>
<evidence type="ECO:0000256" key="2">
    <source>
        <dbReference type="ARBA" id="ARBA00006910"/>
    </source>
</evidence>
<dbReference type="GO" id="GO:0034045">
    <property type="term" value="C:phagophore assembly site membrane"/>
    <property type="evidence" value="ECO:0007669"/>
    <property type="project" value="UniProtKB-SubCell"/>
</dbReference>
<evidence type="ECO:0000313" key="11">
    <source>
        <dbReference type="Proteomes" id="UP000073492"/>
    </source>
</evidence>
<organism evidence="10 11">
    <name type="scientific">Pseudocercospora musae</name>
    <dbReference type="NCBI Taxonomy" id="113226"/>
    <lineage>
        <taxon>Eukaryota</taxon>
        <taxon>Fungi</taxon>
        <taxon>Dikarya</taxon>
        <taxon>Ascomycota</taxon>
        <taxon>Pezizomycotina</taxon>
        <taxon>Dothideomycetes</taxon>
        <taxon>Dothideomycetidae</taxon>
        <taxon>Mycosphaerellales</taxon>
        <taxon>Mycosphaerellaceae</taxon>
        <taxon>Pseudocercospora</taxon>
    </lineage>
</organism>
<dbReference type="InterPro" id="IPR007239">
    <property type="entry name" value="Atg5"/>
</dbReference>
<dbReference type="Gene3D" id="3.10.20.90">
    <property type="entry name" value="Phosphatidylinositol 3-kinase Catalytic Subunit, Chain A, domain 1"/>
    <property type="match status" value="1"/>
</dbReference>
<evidence type="ECO:0000256" key="1">
    <source>
        <dbReference type="ARBA" id="ARBA00004623"/>
    </source>
</evidence>
<comment type="subcellular location">
    <subcellularLocation>
        <location evidence="1 6">Preautophagosomal structure membrane</location>
        <topology evidence="1 6">Peripheral membrane protein</topology>
    </subcellularLocation>
</comment>
<feature type="domain" description="Autophagy protein ATG5 UblA" evidence="9">
    <location>
        <begin position="17"/>
        <end position="142"/>
    </location>
</feature>
<dbReference type="AlphaFoldDB" id="A0A139HEU0"/>
<comment type="caution">
    <text evidence="10">The sequence shown here is derived from an EMBL/GenBank/DDBJ whole genome shotgun (WGS) entry which is preliminary data.</text>
</comment>
<keyword evidence="6" id="KW-0472">Membrane</keyword>
<dbReference type="GO" id="GO:0044233">
    <property type="term" value="C:mitochondria-associated endoplasmic reticulum membrane contact site"/>
    <property type="evidence" value="ECO:0007669"/>
    <property type="project" value="TreeGrafter"/>
</dbReference>
<dbReference type="FunFam" id="3.10.20.620:FF:000004">
    <property type="entry name" value="Autophagy protein 5"/>
    <property type="match status" value="1"/>
</dbReference>
<gene>
    <name evidence="10" type="ORF">AC579_9280</name>
</gene>
<dbReference type="Gene3D" id="1.10.246.190">
    <property type="entry name" value="Autophagy protein Apg5, helix rich domain"/>
    <property type="match status" value="1"/>
</dbReference>